<gene>
    <name evidence="1" type="ORF">VCHENC02_0635</name>
</gene>
<proteinExistence type="predicted"/>
<dbReference type="EMBL" id="AJSR01000032">
    <property type="protein sequence ID" value="EKM33986.1"/>
    <property type="molecule type" value="Genomic_DNA"/>
</dbReference>
<dbReference type="GeneID" id="47102126"/>
<evidence type="ECO:0000313" key="1">
    <source>
        <dbReference type="EMBL" id="EKM33986.1"/>
    </source>
</evidence>
<comment type="caution">
    <text evidence="1">The sequence shown here is derived from an EMBL/GenBank/DDBJ whole genome shotgun (WGS) entry which is preliminary data.</text>
</comment>
<dbReference type="Proteomes" id="UP000008367">
    <property type="component" value="Unassembled WGS sequence"/>
</dbReference>
<dbReference type="AlphaFoldDB" id="A0A380NCH4"/>
<accession>A0A380NCH4</accession>
<reference evidence="1 2" key="1">
    <citation type="submission" date="2012-10" db="EMBL/GenBank/DDBJ databases">
        <title>Genome sequence of Vibrio Cholerae HENC-02.</title>
        <authorList>
            <person name="Eppinger M."/>
            <person name="Hasan N.A."/>
            <person name="Sengamalay N."/>
            <person name="Hine E."/>
            <person name="Su Q."/>
            <person name="Daugherty S.C."/>
            <person name="Young S."/>
            <person name="Sadzewicz L."/>
            <person name="Tallon L."/>
            <person name="Cebula T.A."/>
            <person name="Ravel J."/>
            <person name="Colwell R.R."/>
        </authorList>
    </citation>
    <scope>NUCLEOTIDE SEQUENCE [LARGE SCALE GENOMIC DNA]</scope>
    <source>
        <strain evidence="1 2">HENC-02</strain>
    </source>
</reference>
<evidence type="ECO:0000313" key="2">
    <source>
        <dbReference type="Proteomes" id="UP000008367"/>
    </source>
</evidence>
<organism evidence="1 2">
    <name type="scientific">Vibrio harveyi</name>
    <name type="common">Beneckea harveyi</name>
    <dbReference type="NCBI Taxonomy" id="669"/>
    <lineage>
        <taxon>Bacteria</taxon>
        <taxon>Pseudomonadati</taxon>
        <taxon>Pseudomonadota</taxon>
        <taxon>Gammaproteobacteria</taxon>
        <taxon>Vibrionales</taxon>
        <taxon>Vibrionaceae</taxon>
        <taxon>Vibrio</taxon>
    </lineage>
</organism>
<dbReference type="RefSeq" id="WP_009699168.1">
    <property type="nucleotide sequence ID" value="NZ_JBHOHL010000011.1"/>
</dbReference>
<name>A0A380NCH4_VIBHA</name>
<protein>
    <submittedName>
        <fullName evidence="1">Uncharacterized protein</fullName>
    </submittedName>
</protein>
<sequence length="63" mass="7210">MKKLCPICQTEMVERSNIHVCPRNEIGDCSYDALNFVHEESAYVLNQANTFSDLRSYVVPDSK</sequence>